<dbReference type="PANTHER" id="PTHR30535:SF4">
    <property type="entry name" value="HEMIN-BINDING PERIPLASMIC PROTEIN HMUT"/>
    <property type="match status" value="1"/>
</dbReference>
<gene>
    <name evidence="3" type="ORF">GCM10022216_22180</name>
</gene>
<evidence type="ECO:0000259" key="2">
    <source>
        <dbReference type="PROSITE" id="PS50983"/>
    </source>
</evidence>
<dbReference type="SUPFAM" id="SSF53807">
    <property type="entry name" value="Helical backbone' metal receptor"/>
    <property type="match status" value="1"/>
</dbReference>
<dbReference type="Pfam" id="PF01497">
    <property type="entry name" value="Peripla_BP_2"/>
    <property type="match status" value="1"/>
</dbReference>
<keyword evidence="1" id="KW-0732">Signal</keyword>
<feature type="domain" description="Fe/B12 periplasmic-binding" evidence="2">
    <location>
        <begin position="37"/>
        <end position="288"/>
    </location>
</feature>
<evidence type="ECO:0000256" key="1">
    <source>
        <dbReference type="ARBA" id="ARBA00022729"/>
    </source>
</evidence>
<keyword evidence="4" id="KW-1185">Reference proteome</keyword>
<dbReference type="Proteomes" id="UP001500101">
    <property type="component" value="Unassembled WGS sequence"/>
</dbReference>
<dbReference type="InterPro" id="IPR002491">
    <property type="entry name" value="ABC_transptr_periplasmic_BD"/>
</dbReference>
<dbReference type="RefSeq" id="WP_344674788.1">
    <property type="nucleotide sequence ID" value="NZ_BAAAZI010000009.1"/>
</dbReference>
<evidence type="ECO:0000313" key="4">
    <source>
        <dbReference type="Proteomes" id="UP001500101"/>
    </source>
</evidence>
<comment type="caution">
    <text evidence="3">The sequence shown here is derived from an EMBL/GenBank/DDBJ whole genome shotgun (WGS) entry which is preliminary data.</text>
</comment>
<sequence>MKRINPLFFFGIISFTISSCNISGKTDNGNIEVDSLRIVSLNGTVSEILCDAGLEKQLVGVDVSSTYPISLKEVPKVGHNKKIPIEAVLALNPNLIIGTKEVPTETVEQFRQAGMRVILVDQEYSINGSRNMIKSITDSLKLKVKGDSILKRFDQDIQLVQAFEAENPKPKVLFIYARGTGTMMVGGNNTQVAKMIQLAGGLNVAKDFEEYKPLTPESLVNYNPDVILLFSSGLSSLGDKNGFMEVQGVKQTRAGKEGKIINMDGQLLSGFSPRLPNAIKELHTKIHE</sequence>
<dbReference type="InterPro" id="IPR050902">
    <property type="entry name" value="ABC_Transporter_SBP"/>
</dbReference>
<dbReference type="NCBIfam" id="NF038402">
    <property type="entry name" value="TroA_like"/>
    <property type="match status" value="1"/>
</dbReference>
<accession>A0ABP7YXU9</accession>
<reference evidence="4" key="1">
    <citation type="journal article" date="2019" name="Int. J. Syst. Evol. Microbiol.">
        <title>The Global Catalogue of Microorganisms (GCM) 10K type strain sequencing project: providing services to taxonomists for standard genome sequencing and annotation.</title>
        <authorList>
            <consortium name="The Broad Institute Genomics Platform"/>
            <consortium name="The Broad Institute Genome Sequencing Center for Infectious Disease"/>
            <person name="Wu L."/>
            <person name="Ma J."/>
        </authorList>
    </citation>
    <scope>NUCLEOTIDE SEQUENCE [LARGE SCALE GENOMIC DNA]</scope>
    <source>
        <strain evidence="4">JCM 16704</strain>
    </source>
</reference>
<dbReference type="PANTHER" id="PTHR30535">
    <property type="entry name" value="VITAMIN B12-BINDING PROTEIN"/>
    <property type="match status" value="1"/>
</dbReference>
<organism evidence="3 4">
    <name type="scientific">Sphingobacterium kyonggiense</name>
    <dbReference type="NCBI Taxonomy" id="714075"/>
    <lineage>
        <taxon>Bacteria</taxon>
        <taxon>Pseudomonadati</taxon>
        <taxon>Bacteroidota</taxon>
        <taxon>Sphingobacteriia</taxon>
        <taxon>Sphingobacteriales</taxon>
        <taxon>Sphingobacteriaceae</taxon>
        <taxon>Sphingobacterium</taxon>
    </lineage>
</organism>
<protein>
    <recommendedName>
        <fullName evidence="2">Fe/B12 periplasmic-binding domain-containing protein</fullName>
    </recommendedName>
</protein>
<dbReference type="InterPro" id="IPR054828">
    <property type="entry name" value="Vit_B12_bind_prot"/>
</dbReference>
<dbReference type="PROSITE" id="PS50983">
    <property type="entry name" value="FE_B12_PBP"/>
    <property type="match status" value="1"/>
</dbReference>
<evidence type="ECO:0000313" key="3">
    <source>
        <dbReference type="EMBL" id="GAA4141818.1"/>
    </source>
</evidence>
<dbReference type="Gene3D" id="3.40.50.1980">
    <property type="entry name" value="Nitrogenase molybdenum iron protein domain"/>
    <property type="match status" value="2"/>
</dbReference>
<name>A0ABP7YXU9_9SPHI</name>
<proteinExistence type="predicted"/>
<dbReference type="PROSITE" id="PS51257">
    <property type="entry name" value="PROKAR_LIPOPROTEIN"/>
    <property type="match status" value="1"/>
</dbReference>
<dbReference type="EMBL" id="BAAAZI010000009">
    <property type="protein sequence ID" value="GAA4141818.1"/>
    <property type="molecule type" value="Genomic_DNA"/>
</dbReference>